<accession>A0A081P3Y0</accession>
<dbReference type="AlphaFoldDB" id="A0A081P3Y0"/>
<protein>
    <recommendedName>
        <fullName evidence="4">3-oxoacyl-ACP synthase</fullName>
    </recommendedName>
</protein>
<evidence type="ECO:0000313" key="2">
    <source>
        <dbReference type="EMBL" id="KEQ25403.1"/>
    </source>
</evidence>
<gene>
    <name evidence="2" type="ORF">ET33_01315</name>
</gene>
<reference evidence="2 3" key="1">
    <citation type="submission" date="2014-06" db="EMBL/GenBank/DDBJ databases">
        <title>Draft genome sequence of Paenibacillus sp. MSt1.</title>
        <authorList>
            <person name="Aw Y.K."/>
            <person name="Ong K.S."/>
            <person name="Gan H.M."/>
            <person name="Lee S.M."/>
        </authorList>
    </citation>
    <scope>NUCLEOTIDE SEQUENCE [LARGE SCALE GENOMIC DNA]</scope>
    <source>
        <strain evidence="2 3">MSt1</strain>
    </source>
</reference>
<dbReference type="RefSeq" id="WP_036681422.1">
    <property type="nucleotide sequence ID" value="NZ_FYEP01000005.1"/>
</dbReference>
<sequence length="334" mass="36074">MRFVKKGTIRLSWPAVHNRYGHGRPLTSIEHHLYREIAAAYGCGEQAAPQTDRLDRQGGGGLTSAGGIVHPDGIGGMSANPMPLDRSGGQSVFFDREPCEYAPELFARISAREQPDYLVCCYESYPLTDKINAALSMQKALQLNSALTFSIADAGPLGSIMAVDWAEAVRRCVWVACLEQAADPQELDFASAYTRADAIAAFQLSPHAGELRVAAYGIAQRDELPSGGLTVSELAEDACDLMDETLRTCGVDAAETTILTQAVAPGYVDRLRRRYKHILCEPDNRNLATAAPFYGLASFRASGATRFALLHMAEPARGVGCILVQRVPSARLQG</sequence>
<dbReference type="Proteomes" id="UP000028123">
    <property type="component" value="Unassembled WGS sequence"/>
</dbReference>
<feature type="region of interest" description="Disordered" evidence="1">
    <location>
        <begin position="48"/>
        <end position="69"/>
    </location>
</feature>
<evidence type="ECO:0008006" key="4">
    <source>
        <dbReference type="Google" id="ProtNLM"/>
    </source>
</evidence>
<dbReference type="eggNOG" id="ENOG5032I58">
    <property type="taxonomic scope" value="Bacteria"/>
</dbReference>
<dbReference type="EMBL" id="JNVM01000010">
    <property type="protein sequence ID" value="KEQ25403.1"/>
    <property type="molecule type" value="Genomic_DNA"/>
</dbReference>
<organism evidence="2 3">
    <name type="scientific">Paenibacillus tyrfis</name>
    <dbReference type="NCBI Taxonomy" id="1501230"/>
    <lineage>
        <taxon>Bacteria</taxon>
        <taxon>Bacillati</taxon>
        <taxon>Bacillota</taxon>
        <taxon>Bacilli</taxon>
        <taxon>Bacillales</taxon>
        <taxon>Paenibacillaceae</taxon>
        <taxon>Paenibacillus</taxon>
    </lineage>
</organism>
<evidence type="ECO:0000256" key="1">
    <source>
        <dbReference type="SAM" id="MobiDB-lite"/>
    </source>
</evidence>
<name>A0A081P3Y0_9BACL</name>
<evidence type="ECO:0000313" key="3">
    <source>
        <dbReference type="Proteomes" id="UP000028123"/>
    </source>
</evidence>
<proteinExistence type="predicted"/>
<comment type="caution">
    <text evidence="2">The sequence shown here is derived from an EMBL/GenBank/DDBJ whole genome shotgun (WGS) entry which is preliminary data.</text>
</comment>
<keyword evidence="3" id="KW-1185">Reference proteome</keyword>
<dbReference type="OrthoDB" id="2654396at2"/>